<dbReference type="GO" id="GO:0000976">
    <property type="term" value="F:transcription cis-regulatory region binding"/>
    <property type="evidence" value="ECO:0007669"/>
    <property type="project" value="TreeGrafter"/>
</dbReference>
<keyword evidence="3" id="KW-0804">Transcription</keyword>
<evidence type="ECO:0000256" key="1">
    <source>
        <dbReference type="ARBA" id="ARBA00023015"/>
    </source>
</evidence>
<evidence type="ECO:0000256" key="4">
    <source>
        <dbReference type="PROSITE-ProRule" id="PRU00335"/>
    </source>
</evidence>
<dbReference type="OrthoDB" id="9814200at2"/>
<keyword evidence="2 4" id="KW-0238">DNA-binding</keyword>
<evidence type="ECO:0000259" key="5">
    <source>
        <dbReference type="PROSITE" id="PS50977"/>
    </source>
</evidence>
<sequence length="243" mass="25855">MQERTATVRERILKAAADLLAQGGREAASTRAISAAANVQVPTLYRQFGDLQGLLDAAAHETFAAYVHDKVLHRPSDDPIEDLRRGWDAHVAFGLANPAVYVLIQGDPLTRTATSSARDGRAVLHELVTRVAQAGRLKVSVSLAVQLMSAAGEGLTRSLIGTPFEARDPHLSVIMREAVLAAITITPPASAPSEEAHAQRVAARAVALQAVLPETAGTLSSGEQHLLNEWLDRLATLSFPSTP</sequence>
<evidence type="ECO:0000313" key="6">
    <source>
        <dbReference type="EMBL" id="PYE50509.1"/>
    </source>
</evidence>
<dbReference type="Proteomes" id="UP000248326">
    <property type="component" value="Unassembled WGS sequence"/>
</dbReference>
<accession>A0A318S3B5</accession>
<keyword evidence="7" id="KW-1185">Reference proteome</keyword>
<evidence type="ECO:0000256" key="3">
    <source>
        <dbReference type="ARBA" id="ARBA00023163"/>
    </source>
</evidence>
<dbReference type="InterPro" id="IPR009057">
    <property type="entry name" value="Homeodomain-like_sf"/>
</dbReference>
<dbReference type="PANTHER" id="PTHR30055:SF234">
    <property type="entry name" value="HTH-TYPE TRANSCRIPTIONAL REGULATOR BETI"/>
    <property type="match status" value="1"/>
</dbReference>
<dbReference type="SUPFAM" id="SSF48498">
    <property type="entry name" value="Tetracyclin repressor-like, C-terminal domain"/>
    <property type="match status" value="1"/>
</dbReference>
<dbReference type="InterPro" id="IPR050109">
    <property type="entry name" value="HTH-type_TetR-like_transc_reg"/>
</dbReference>
<dbReference type="Pfam" id="PF00440">
    <property type="entry name" value="TetR_N"/>
    <property type="match status" value="1"/>
</dbReference>
<feature type="domain" description="HTH tetR-type" evidence="5">
    <location>
        <begin position="6"/>
        <end position="66"/>
    </location>
</feature>
<dbReference type="PROSITE" id="PS50977">
    <property type="entry name" value="HTH_TETR_2"/>
    <property type="match status" value="1"/>
</dbReference>
<keyword evidence="1" id="KW-0805">Transcription regulation</keyword>
<dbReference type="AlphaFoldDB" id="A0A318S3B5"/>
<dbReference type="InterPro" id="IPR001647">
    <property type="entry name" value="HTH_TetR"/>
</dbReference>
<proteinExistence type="predicted"/>
<evidence type="ECO:0000313" key="7">
    <source>
        <dbReference type="Proteomes" id="UP000248326"/>
    </source>
</evidence>
<gene>
    <name evidence="6" type="ORF">DES52_11727</name>
</gene>
<dbReference type="SUPFAM" id="SSF46689">
    <property type="entry name" value="Homeodomain-like"/>
    <property type="match status" value="1"/>
</dbReference>
<dbReference type="GO" id="GO:0003700">
    <property type="term" value="F:DNA-binding transcription factor activity"/>
    <property type="evidence" value="ECO:0007669"/>
    <property type="project" value="TreeGrafter"/>
</dbReference>
<protein>
    <submittedName>
        <fullName evidence="6">TetR family transcriptional regulator</fullName>
    </submittedName>
</protein>
<organism evidence="6 7">
    <name type="scientific">Deinococcus yavapaiensis KR-236</name>
    <dbReference type="NCBI Taxonomy" id="694435"/>
    <lineage>
        <taxon>Bacteria</taxon>
        <taxon>Thermotogati</taxon>
        <taxon>Deinococcota</taxon>
        <taxon>Deinococci</taxon>
        <taxon>Deinococcales</taxon>
        <taxon>Deinococcaceae</taxon>
        <taxon>Deinococcus</taxon>
    </lineage>
</organism>
<dbReference type="PANTHER" id="PTHR30055">
    <property type="entry name" value="HTH-TYPE TRANSCRIPTIONAL REGULATOR RUTR"/>
    <property type="match status" value="1"/>
</dbReference>
<comment type="caution">
    <text evidence="6">The sequence shown here is derived from an EMBL/GenBank/DDBJ whole genome shotgun (WGS) entry which is preliminary data.</text>
</comment>
<name>A0A318S3B5_9DEIO</name>
<dbReference type="RefSeq" id="WP_110888276.1">
    <property type="nucleotide sequence ID" value="NZ_QJSX01000017.1"/>
</dbReference>
<evidence type="ECO:0000256" key="2">
    <source>
        <dbReference type="ARBA" id="ARBA00023125"/>
    </source>
</evidence>
<reference evidence="6 7" key="1">
    <citation type="submission" date="2018-06" db="EMBL/GenBank/DDBJ databases">
        <title>Genomic Encyclopedia of Type Strains, Phase IV (KMG-IV): sequencing the most valuable type-strain genomes for metagenomic binning, comparative biology and taxonomic classification.</title>
        <authorList>
            <person name="Goeker M."/>
        </authorList>
    </citation>
    <scope>NUCLEOTIDE SEQUENCE [LARGE SCALE GENOMIC DNA]</scope>
    <source>
        <strain evidence="6 7">DSM 18048</strain>
    </source>
</reference>
<dbReference type="InterPro" id="IPR036271">
    <property type="entry name" value="Tet_transcr_reg_TetR-rel_C_sf"/>
</dbReference>
<dbReference type="EMBL" id="QJSX01000017">
    <property type="protein sequence ID" value="PYE50509.1"/>
    <property type="molecule type" value="Genomic_DNA"/>
</dbReference>
<dbReference type="Gene3D" id="1.10.357.10">
    <property type="entry name" value="Tetracycline Repressor, domain 2"/>
    <property type="match status" value="1"/>
</dbReference>
<feature type="DNA-binding region" description="H-T-H motif" evidence="4">
    <location>
        <begin position="29"/>
        <end position="48"/>
    </location>
</feature>